<gene>
    <name evidence="1" type="ORF">BV25DRAFT_1321056</name>
</gene>
<reference evidence="1" key="1">
    <citation type="submission" date="2021-03" db="EMBL/GenBank/DDBJ databases">
        <authorList>
            <consortium name="DOE Joint Genome Institute"/>
            <person name="Ahrendt S."/>
            <person name="Looney B.P."/>
            <person name="Miyauchi S."/>
            <person name="Morin E."/>
            <person name="Drula E."/>
            <person name="Courty P.E."/>
            <person name="Chicoki N."/>
            <person name="Fauchery L."/>
            <person name="Kohler A."/>
            <person name="Kuo A."/>
            <person name="Labutti K."/>
            <person name="Pangilinan J."/>
            <person name="Lipzen A."/>
            <person name="Riley R."/>
            <person name="Andreopoulos W."/>
            <person name="He G."/>
            <person name="Johnson J."/>
            <person name="Barry K.W."/>
            <person name="Grigoriev I.V."/>
            <person name="Nagy L."/>
            <person name="Hibbett D."/>
            <person name="Henrissat B."/>
            <person name="Matheny P.B."/>
            <person name="Labbe J."/>
            <person name="Martin F."/>
        </authorList>
    </citation>
    <scope>NUCLEOTIDE SEQUENCE</scope>
    <source>
        <strain evidence="1">HHB10654</strain>
    </source>
</reference>
<proteinExistence type="predicted"/>
<organism evidence="1 2">
    <name type="scientific">Artomyces pyxidatus</name>
    <dbReference type="NCBI Taxonomy" id="48021"/>
    <lineage>
        <taxon>Eukaryota</taxon>
        <taxon>Fungi</taxon>
        <taxon>Dikarya</taxon>
        <taxon>Basidiomycota</taxon>
        <taxon>Agaricomycotina</taxon>
        <taxon>Agaricomycetes</taxon>
        <taxon>Russulales</taxon>
        <taxon>Auriscalpiaceae</taxon>
        <taxon>Artomyces</taxon>
    </lineage>
</organism>
<dbReference type="EMBL" id="MU277240">
    <property type="protein sequence ID" value="KAI0057967.1"/>
    <property type="molecule type" value="Genomic_DNA"/>
</dbReference>
<evidence type="ECO:0000313" key="2">
    <source>
        <dbReference type="Proteomes" id="UP000814140"/>
    </source>
</evidence>
<name>A0ACB8SNZ5_9AGAM</name>
<comment type="caution">
    <text evidence="1">The sequence shown here is derived from an EMBL/GenBank/DDBJ whole genome shotgun (WGS) entry which is preliminary data.</text>
</comment>
<sequence>MLKKHEAAWRQLAWTEHTHLPHLEGRLTPSPAVSGSCLIFPSRGSPLLKPIIQHISSKLRGVAEQHTEFPAHIPYGSLVDHAQDISVVLEIAQGHQRYCFRSLSTGEGHPLACHAGFLEFDRIIPGRQAIETCGEYLLETLSILNHTSPMFQVWNWKTGVIETSLLHPDKATATARFLDSDHLIIGDANSMRDFGMQSFRIVRFRDSRARTGDETTLSSSPSYMFLLPSIMQKSTLTSWTLPPRMSSLEGSFRTDPEERLLFVRSIPFANHSLTFEQRVVHLDIPVRTFLSYIAAHPLDRGNSITVPWDEWGPRGTCLTQESPNLRIGVMSVSGMRRIGLRRATGSGHAILTLIDYHPRRVARALQHDPASVELQDEKAPTTLPRLVKEIPLPDGLVDEPIDYETFTASLHEDGVLFIQYAPHRQFIRNVWAYTI</sequence>
<evidence type="ECO:0000313" key="1">
    <source>
        <dbReference type="EMBL" id="KAI0057967.1"/>
    </source>
</evidence>
<accession>A0ACB8SNZ5</accession>
<keyword evidence="2" id="KW-1185">Reference proteome</keyword>
<protein>
    <submittedName>
        <fullName evidence="1">Uncharacterized protein</fullName>
    </submittedName>
</protein>
<reference evidence="1" key="2">
    <citation type="journal article" date="2022" name="New Phytol.">
        <title>Evolutionary transition to the ectomycorrhizal habit in the genomes of a hyperdiverse lineage of mushroom-forming fungi.</title>
        <authorList>
            <person name="Looney B."/>
            <person name="Miyauchi S."/>
            <person name="Morin E."/>
            <person name="Drula E."/>
            <person name="Courty P.E."/>
            <person name="Kohler A."/>
            <person name="Kuo A."/>
            <person name="LaButti K."/>
            <person name="Pangilinan J."/>
            <person name="Lipzen A."/>
            <person name="Riley R."/>
            <person name="Andreopoulos W."/>
            <person name="He G."/>
            <person name="Johnson J."/>
            <person name="Nolan M."/>
            <person name="Tritt A."/>
            <person name="Barry K.W."/>
            <person name="Grigoriev I.V."/>
            <person name="Nagy L.G."/>
            <person name="Hibbett D."/>
            <person name="Henrissat B."/>
            <person name="Matheny P.B."/>
            <person name="Labbe J."/>
            <person name="Martin F.M."/>
        </authorList>
    </citation>
    <scope>NUCLEOTIDE SEQUENCE</scope>
    <source>
        <strain evidence="1">HHB10654</strain>
    </source>
</reference>
<dbReference type="Proteomes" id="UP000814140">
    <property type="component" value="Unassembled WGS sequence"/>
</dbReference>